<dbReference type="SUPFAM" id="SSF57756">
    <property type="entry name" value="Retrovirus zinc finger-like domains"/>
    <property type="match status" value="1"/>
</dbReference>
<dbReference type="InterPro" id="IPR036691">
    <property type="entry name" value="Endo/exonu/phosph_ase_sf"/>
</dbReference>
<keyword evidence="7" id="KW-1185">Reference proteome</keyword>
<feature type="domain" description="Reverse transcriptase" evidence="4">
    <location>
        <begin position="770"/>
        <end position="987"/>
    </location>
</feature>
<dbReference type="PROSITE" id="PS50878">
    <property type="entry name" value="RT_POL"/>
    <property type="match status" value="1"/>
</dbReference>
<dbReference type="InterPro" id="IPR002156">
    <property type="entry name" value="RNaseH_domain"/>
</dbReference>
<feature type="region of interest" description="Disordered" evidence="2">
    <location>
        <begin position="1"/>
        <end position="38"/>
    </location>
</feature>
<accession>A0A4Y2U4A4</accession>
<feature type="domain" description="CCHC-type" evidence="3">
    <location>
        <begin position="280"/>
        <end position="293"/>
    </location>
</feature>
<reference evidence="6 7" key="1">
    <citation type="journal article" date="2019" name="Sci. Rep.">
        <title>Orb-weaving spider Araneus ventricosus genome elucidates the spidroin gene catalogue.</title>
        <authorList>
            <person name="Kono N."/>
            <person name="Nakamura H."/>
            <person name="Ohtoshi R."/>
            <person name="Moran D.A.P."/>
            <person name="Shinohara A."/>
            <person name="Yoshida Y."/>
            <person name="Fujiwara M."/>
            <person name="Mori M."/>
            <person name="Tomita M."/>
            <person name="Arakawa K."/>
        </authorList>
    </citation>
    <scope>NUCLEOTIDE SEQUENCE [LARGE SCALE GENOMIC DNA]</scope>
</reference>
<keyword evidence="1" id="KW-0862">Zinc</keyword>
<dbReference type="GO" id="GO:0042575">
    <property type="term" value="C:DNA polymerase complex"/>
    <property type="evidence" value="ECO:0007669"/>
    <property type="project" value="UniProtKB-ARBA"/>
</dbReference>
<dbReference type="InterPro" id="IPR043502">
    <property type="entry name" value="DNA/RNA_pol_sf"/>
</dbReference>
<dbReference type="PANTHER" id="PTHR33481:SF1">
    <property type="entry name" value="ENDONUCLEASE_EXONUCLEASE_PHOSPHATASE DOMAIN-CONTAINING PROTEIN-RELATED"/>
    <property type="match status" value="1"/>
</dbReference>
<gene>
    <name evidence="6" type="primary">R1A1-elementORF2_721</name>
    <name evidence="6" type="ORF">AVEN_154247_1</name>
</gene>
<dbReference type="EMBL" id="BGPR01033490">
    <property type="protein sequence ID" value="GBO07442.1"/>
    <property type="molecule type" value="Genomic_DNA"/>
</dbReference>
<organism evidence="6 7">
    <name type="scientific">Araneus ventricosus</name>
    <name type="common">Orbweaver spider</name>
    <name type="synonym">Epeira ventricosa</name>
    <dbReference type="NCBI Taxonomy" id="182803"/>
    <lineage>
        <taxon>Eukaryota</taxon>
        <taxon>Metazoa</taxon>
        <taxon>Ecdysozoa</taxon>
        <taxon>Arthropoda</taxon>
        <taxon>Chelicerata</taxon>
        <taxon>Arachnida</taxon>
        <taxon>Araneae</taxon>
        <taxon>Araneomorphae</taxon>
        <taxon>Entelegynae</taxon>
        <taxon>Araneoidea</taxon>
        <taxon>Araneidae</taxon>
        <taxon>Araneus</taxon>
    </lineage>
</organism>
<protein>
    <recommendedName>
        <fullName evidence="8">Retrovirus-related Pol polyprotein from type-1 retrotransposable element R1</fullName>
    </recommendedName>
</protein>
<dbReference type="InterPro" id="IPR036875">
    <property type="entry name" value="Znf_CCHC_sf"/>
</dbReference>
<dbReference type="SUPFAM" id="SSF53098">
    <property type="entry name" value="Ribonuclease H-like"/>
    <property type="match status" value="1"/>
</dbReference>
<dbReference type="OrthoDB" id="6515318at2759"/>
<proteinExistence type="predicted"/>
<dbReference type="PANTHER" id="PTHR33481">
    <property type="entry name" value="REVERSE TRANSCRIPTASE"/>
    <property type="match status" value="1"/>
</dbReference>
<dbReference type="InterPro" id="IPR000477">
    <property type="entry name" value="RT_dom"/>
</dbReference>
<dbReference type="GO" id="GO:0004523">
    <property type="term" value="F:RNA-DNA hybrid ribonuclease activity"/>
    <property type="evidence" value="ECO:0007669"/>
    <property type="project" value="InterPro"/>
</dbReference>
<evidence type="ECO:0000259" key="5">
    <source>
        <dbReference type="PROSITE" id="PS50879"/>
    </source>
</evidence>
<dbReference type="GO" id="GO:0008270">
    <property type="term" value="F:zinc ion binding"/>
    <property type="evidence" value="ECO:0007669"/>
    <property type="project" value="UniProtKB-KW"/>
</dbReference>
<dbReference type="InterPro" id="IPR005135">
    <property type="entry name" value="Endo/exonuclease/phosphatase"/>
</dbReference>
<evidence type="ECO:0000313" key="7">
    <source>
        <dbReference type="Proteomes" id="UP000499080"/>
    </source>
</evidence>
<dbReference type="InterPro" id="IPR012337">
    <property type="entry name" value="RNaseH-like_sf"/>
</dbReference>
<dbReference type="Pfam" id="PF14529">
    <property type="entry name" value="Exo_endo_phos_2"/>
    <property type="match status" value="1"/>
</dbReference>
<dbReference type="Proteomes" id="UP000499080">
    <property type="component" value="Unassembled WGS sequence"/>
</dbReference>
<dbReference type="Gene3D" id="3.60.10.10">
    <property type="entry name" value="Endonuclease/exonuclease/phosphatase"/>
    <property type="match status" value="1"/>
</dbReference>
<evidence type="ECO:0000256" key="1">
    <source>
        <dbReference type="PROSITE-ProRule" id="PRU00047"/>
    </source>
</evidence>
<keyword evidence="1" id="KW-0863">Zinc-finger</keyword>
<evidence type="ECO:0000313" key="6">
    <source>
        <dbReference type="EMBL" id="GBO07442.1"/>
    </source>
</evidence>
<dbReference type="Pfam" id="PF00075">
    <property type="entry name" value="RNase_H"/>
    <property type="match status" value="1"/>
</dbReference>
<dbReference type="PROSITE" id="PS50158">
    <property type="entry name" value="ZF_CCHC"/>
    <property type="match status" value="1"/>
</dbReference>
<evidence type="ECO:0000259" key="3">
    <source>
        <dbReference type="PROSITE" id="PS50158"/>
    </source>
</evidence>
<evidence type="ECO:0000256" key="2">
    <source>
        <dbReference type="SAM" id="MobiDB-lite"/>
    </source>
</evidence>
<dbReference type="SUPFAM" id="SSF56219">
    <property type="entry name" value="DNase I-like"/>
    <property type="match status" value="1"/>
</dbReference>
<feature type="domain" description="RNase H type-1" evidence="5">
    <location>
        <begin position="1145"/>
        <end position="1273"/>
    </location>
</feature>
<dbReference type="Gene3D" id="4.10.60.10">
    <property type="entry name" value="Zinc finger, CCHC-type"/>
    <property type="match status" value="1"/>
</dbReference>
<dbReference type="GO" id="GO:0071897">
    <property type="term" value="P:DNA biosynthetic process"/>
    <property type="evidence" value="ECO:0007669"/>
    <property type="project" value="UniProtKB-ARBA"/>
</dbReference>
<dbReference type="Gene3D" id="3.30.420.10">
    <property type="entry name" value="Ribonuclease H-like superfamily/Ribonuclease H"/>
    <property type="match status" value="1"/>
</dbReference>
<keyword evidence="1" id="KW-0479">Metal-binding</keyword>
<name>A0A4Y2U4A4_ARAVE</name>
<dbReference type="GO" id="GO:0003676">
    <property type="term" value="F:nucleic acid binding"/>
    <property type="evidence" value="ECO:0007669"/>
    <property type="project" value="InterPro"/>
</dbReference>
<evidence type="ECO:0008006" key="8">
    <source>
        <dbReference type="Google" id="ProtNLM"/>
    </source>
</evidence>
<dbReference type="SUPFAM" id="SSF56672">
    <property type="entry name" value="DNA/RNA polymerases"/>
    <property type="match status" value="1"/>
</dbReference>
<comment type="caution">
    <text evidence="6">The sequence shown here is derived from an EMBL/GenBank/DDBJ whole genome shotgun (WGS) entry which is preliminary data.</text>
</comment>
<dbReference type="SMART" id="SM00343">
    <property type="entry name" value="ZnF_C2HC"/>
    <property type="match status" value="2"/>
</dbReference>
<feature type="compositionally biased region" description="Polar residues" evidence="2">
    <location>
        <begin position="7"/>
        <end position="31"/>
    </location>
</feature>
<dbReference type="InterPro" id="IPR036397">
    <property type="entry name" value="RNaseH_sf"/>
</dbReference>
<dbReference type="InterPro" id="IPR001878">
    <property type="entry name" value="Znf_CCHC"/>
</dbReference>
<dbReference type="Pfam" id="PF00078">
    <property type="entry name" value="RVT_1"/>
    <property type="match status" value="1"/>
</dbReference>
<sequence length="1417" mass="163306">MADQPSHIGSSDGQIDQNATMDTGQNTSTGVSDPFEGESPEIKDLLEKAMELENEIQAAIATSKATITKQTEIRQPLMEIMKIIVQQQVMIGHLMGRLSSEPKERTPSYAQIVSASVVPPSNRRDRSRSKVKKSHNIMVYPKTEGVTSDQTRKRIQSKITPSSINVKVNSVRNIGKGGIIISAPSSDDIDKLLVVLQQMEEIKDEFQAFKPKLKDPSIIIYNVTEDLSNEDFLESLKSQNVELSEATLTVRTSFRSRCGKYGHIALKCRDENFREGGGLCLRCGTKGHRERECSSDPKCINFINSFFCAHLNLNHTRRANIQLSQDIINFNYDIVSFNDPYVYENKVTEFPDKFHKYAHNYKPLAGFIVSNSKFRSFALLTERTLVVIEVDTGNEIFILCSIYCTPSSNFDEHLASLQSVILNNVHKKIIIFGDFNAKSPIWGKRGSDIRDQKLSDFINNNDLFVVNRSDSLPTFSGPQGESWIDLALSLNIHPDSLQNWNITDRLTLSDHFIMELTVVMDPKPNKRKNKKWKLSELNFWRFKELLNIFVNKGFEVGDDIDSLIEHIQQGLVDICFRSRKIRNFKQQNSVWWNQELESMRSLVRALRRRYQKIYETTERVRRQIIFKKHLAIYVSKIALAKENSFRTFLGSIVKVNTFDSFYKLVKKNYNLTGGVQCVMRDTGVLTSSLKESMEVILEHFFPRLETNLNQNQIRFRDNYFGFPEITEVEISRIFASCANDKAPGPDGLTLGIIREFYDSNKNLFINIMNTLMGYGYFPTIWKEARVALVPKEGKDPKMVTSYRPICLLLEVKILDKVIPKGFSLNLSIRWKDILICLREDNISEYLFKIIASFLSDRKIVDHDFDISFFYDRGVPQGSSLGPVLWLLIAERLIRTLAPVQEVKLIMFADDILLLSRGSASYLFTEKLRHSLSIIEKWAQRYALSINMDKTNFIMFPFGKTPTHIPRLKIFGKTIRYSRTIKYLGLYFDEKLTWQYHLSLIKDKTQNLQGKLTRYTRATWGIKPQIIKEIYTKAIESYILYGSEIWYTDLVKLNLKLNQIQRIPLSTIVKNYRTVSTEALNILSGCPPLDIVAKAKKEKFGLIFRNEALMVQDLTLYREDFDLGNSDLAPPWETCVIPWTMDMDPGIEEYKIFTDGSKWNEQVGSGAICYDSNGQEEWSFSLRLSNNASVFIAEAIAILESIKRILHINRICYIFTDSRSVLMALASYCDQTSIIEEIKLILKDKRNIVLCWVKAHVGISGNEIADSLAKEATRRETIDINIKFSKRWLKNHFQRVIKERWQQRWEFSLKARYTYGLMPQVSTKRCFGDFYINQFLTGHGVFPVYQMRFFGKNDICHCGRDQGTITHYLYGCPTFNQIRQGYFPSNFVNLGLLELISLPKVRVGLRLMGQFLLQKCFD</sequence>
<dbReference type="PROSITE" id="PS50879">
    <property type="entry name" value="RNASE_H_1"/>
    <property type="match status" value="1"/>
</dbReference>
<evidence type="ECO:0000259" key="4">
    <source>
        <dbReference type="PROSITE" id="PS50878"/>
    </source>
</evidence>
<dbReference type="CDD" id="cd09276">
    <property type="entry name" value="Rnase_HI_RT_non_LTR"/>
    <property type="match status" value="1"/>
</dbReference>